<protein>
    <submittedName>
        <fullName evidence="1">Uncharacterized protein</fullName>
    </submittedName>
</protein>
<comment type="caution">
    <text evidence="1">The sequence shown here is derived from an EMBL/GenBank/DDBJ whole genome shotgun (WGS) entry which is preliminary data.</text>
</comment>
<name>A0A699Z2X4_HAELA</name>
<dbReference type="AlphaFoldDB" id="A0A699Z2X4"/>
<evidence type="ECO:0000313" key="2">
    <source>
        <dbReference type="Proteomes" id="UP000485058"/>
    </source>
</evidence>
<gene>
    <name evidence="1" type="ORF">HaLaN_09209</name>
</gene>
<sequence length="63" mass="6567">MRCGMSGLCGHSVQPLPDEPSQELLILGLESSGKSLLVRRLQGKLSLLAPPGSLCDTFAITGS</sequence>
<proteinExistence type="predicted"/>
<dbReference type="EMBL" id="BLLF01000601">
    <property type="protein sequence ID" value="GFH13344.1"/>
    <property type="molecule type" value="Genomic_DNA"/>
</dbReference>
<organism evidence="1 2">
    <name type="scientific">Haematococcus lacustris</name>
    <name type="common">Green alga</name>
    <name type="synonym">Haematococcus pluvialis</name>
    <dbReference type="NCBI Taxonomy" id="44745"/>
    <lineage>
        <taxon>Eukaryota</taxon>
        <taxon>Viridiplantae</taxon>
        <taxon>Chlorophyta</taxon>
        <taxon>core chlorophytes</taxon>
        <taxon>Chlorophyceae</taxon>
        <taxon>CS clade</taxon>
        <taxon>Chlamydomonadales</taxon>
        <taxon>Haematococcaceae</taxon>
        <taxon>Haematococcus</taxon>
    </lineage>
</organism>
<keyword evidence="2" id="KW-1185">Reference proteome</keyword>
<accession>A0A699Z2X4</accession>
<dbReference type="Proteomes" id="UP000485058">
    <property type="component" value="Unassembled WGS sequence"/>
</dbReference>
<evidence type="ECO:0000313" key="1">
    <source>
        <dbReference type="EMBL" id="GFH13344.1"/>
    </source>
</evidence>
<reference evidence="1 2" key="1">
    <citation type="submission" date="2020-02" db="EMBL/GenBank/DDBJ databases">
        <title>Draft genome sequence of Haematococcus lacustris strain NIES-144.</title>
        <authorList>
            <person name="Morimoto D."/>
            <person name="Nakagawa S."/>
            <person name="Yoshida T."/>
            <person name="Sawayama S."/>
        </authorList>
    </citation>
    <scope>NUCLEOTIDE SEQUENCE [LARGE SCALE GENOMIC DNA]</scope>
    <source>
        <strain evidence="1 2">NIES-144</strain>
    </source>
</reference>